<dbReference type="PIRSF" id="PIRSF000429">
    <property type="entry name" value="Ac-CoA_Ac_transf"/>
    <property type="match status" value="1"/>
</dbReference>
<feature type="domain" description="Thiolase C-terminal" evidence="1">
    <location>
        <begin position="254"/>
        <end position="376"/>
    </location>
</feature>
<dbReference type="RefSeq" id="WP_198571434.1">
    <property type="nucleotide sequence ID" value="NZ_CP066167.1"/>
</dbReference>
<reference evidence="2 3" key="1">
    <citation type="submission" date="2020-12" db="EMBL/GenBank/DDBJ databases">
        <authorList>
            <person name="Shan Y."/>
        </authorList>
    </citation>
    <scope>NUCLEOTIDE SEQUENCE [LARGE SCALE GENOMIC DNA]</scope>
    <source>
        <strain evidence="3">csc3.9</strain>
    </source>
</reference>
<dbReference type="PANTHER" id="PTHR42870:SF1">
    <property type="entry name" value="NON-SPECIFIC LIPID-TRANSFER PROTEIN-LIKE 2"/>
    <property type="match status" value="1"/>
</dbReference>
<sequence length="380" mass="40502">MVGVQIVGAGIHKFGRSDGVSGLDMGVAAVRSSLADAGIDWEDVQFVFGGSADCGAIDSVLPVLGYTGIPTINVANGCATGGSSLVSAVAAIRSGEYELGVVLGFDKHARGAFNADPELFGLPQWYGQAGFMLTTQFFAMKIKRYMWEYGIDEESLARVAEKSFINGALAEHAWRRTPIGFDEIVSSPMVSDPLRKYMFCSPSEGAVALVVASEKYVKEKGLSGPHIKGVSIKSRLKGSFEVFSPSMPFDRDVSPTVLAAQDVFEKTSVSPRDINIAQLQDTESGAEIMHMAENGFCEDGEQSAMLKNGETGLRGRLPINTDGGCIACGEPIAASGLRQVYENYTQLKGRAGKRQVESVRLAYSHVYGAPGVSAVCILEK</sequence>
<gene>
    <name evidence="2" type="ORF">I6N98_09030</name>
</gene>
<dbReference type="GO" id="GO:0003988">
    <property type="term" value="F:acetyl-CoA C-acyltransferase activity"/>
    <property type="evidence" value="ECO:0007669"/>
    <property type="project" value="UniProtKB-ARBA"/>
</dbReference>
<dbReference type="InterPro" id="IPR002155">
    <property type="entry name" value="Thiolase"/>
</dbReference>
<dbReference type="SUPFAM" id="SSF53901">
    <property type="entry name" value="Thiolase-like"/>
    <property type="match status" value="2"/>
</dbReference>
<dbReference type="EMBL" id="CP066167">
    <property type="protein sequence ID" value="QQD19953.1"/>
    <property type="molecule type" value="Genomic_DNA"/>
</dbReference>
<dbReference type="Pfam" id="PF22691">
    <property type="entry name" value="Thiolase_C_1"/>
    <property type="match status" value="1"/>
</dbReference>
<dbReference type="PANTHER" id="PTHR42870">
    <property type="entry name" value="ACETYL-COA C-ACETYLTRANSFERASE"/>
    <property type="match status" value="1"/>
</dbReference>
<accession>A0A7T4URM0</accession>
<proteinExistence type="predicted"/>
<dbReference type="AlphaFoldDB" id="A0A7T4URM0"/>
<keyword evidence="3" id="KW-1185">Reference proteome</keyword>
<dbReference type="CDD" id="cd00829">
    <property type="entry name" value="SCP-x_thiolase"/>
    <property type="match status" value="1"/>
</dbReference>
<organism evidence="2 3">
    <name type="scientific">Spongiibacter nanhainus</name>
    <dbReference type="NCBI Taxonomy" id="2794344"/>
    <lineage>
        <taxon>Bacteria</taxon>
        <taxon>Pseudomonadati</taxon>
        <taxon>Pseudomonadota</taxon>
        <taxon>Gammaproteobacteria</taxon>
        <taxon>Cellvibrionales</taxon>
        <taxon>Spongiibacteraceae</taxon>
        <taxon>Spongiibacter</taxon>
    </lineage>
</organism>
<protein>
    <submittedName>
        <fullName evidence="2">Thiolase family protein</fullName>
    </submittedName>
</protein>
<dbReference type="Proteomes" id="UP000596063">
    <property type="component" value="Chromosome"/>
</dbReference>
<evidence type="ECO:0000259" key="1">
    <source>
        <dbReference type="Pfam" id="PF22691"/>
    </source>
</evidence>
<name>A0A7T4URM0_9GAMM</name>
<evidence type="ECO:0000313" key="2">
    <source>
        <dbReference type="EMBL" id="QQD19953.1"/>
    </source>
</evidence>
<dbReference type="KEGG" id="snan:I6N98_09030"/>
<dbReference type="InterPro" id="IPR016039">
    <property type="entry name" value="Thiolase-like"/>
</dbReference>
<dbReference type="InterPro" id="IPR055140">
    <property type="entry name" value="Thiolase_C_2"/>
</dbReference>
<evidence type="ECO:0000313" key="3">
    <source>
        <dbReference type="Proteomes" id="UP000596063"/>
    </source>
</evidence>
<dbReference type="Gene3D" id="3.40.47.10">
    <property type="match status" value="1"/>
</dbReference>